<comment type="caution">
    <text evidence="2">The sequence shown here is derived from an EMBL/GenBank/DDBJ whole genome shotgun (WGS) entry which is preliminary data.</text>
</comment>
<name>X1NRE6_9ZZZZ</name>
<proteinExistence type="predicted"/>
<gene>
    <name evidence="2" type="ORF">S06H3_63413</name>
</gene>
<sequence>LGPLVQSQTMNWGIRFETGDVTGGQETIPPLGTGESVTFKVGGKLLGFTGDTLLILPTNLTSRRFGRYNTVYSFHTTPKVWISLAAAAGFLAGAFASLCQYLFGL</sequence>
<dbReference type="EMBL" id="BARV01042057">
    <property type="protein sequence ID" value="GAI46607.1"/>
    <property type="molecule type" value="Genomic_DNA"/>
</dbReference>
<feature type="transmembrane region" description="Helical" evidence="1">
    <location>
        <begin position="80"/>
        <end position="103"/>
    </location>
</feature>
<evidence type="ECO:0000313" key="2">
    <source>
        <dbReference type="EMBL" id="GAI46607.1"/>
    </source>
</evidence>
<organism evidence="2">
    <name type="scientific">marine sediment metagenome</name>
    <dbReference type="NCBI Taxonomy" id="412755"/>
    <lineage>
        <taxon>unclassified sequences</taxon>
        <taxon>metagenomes</taxon>
        <taxon>ecological metagenomes</taxon>
    </lineage>
</organism>
<keyword evidence="1" id="KW-1133">Transmembrane helix</keyword>
<reference evidence="2" key="1">
    <citation type="journal article" date="2014" name="Front. Microbiol.">
        <title>High frequency of phylogenetically diverse reductive dehalogenase-homologous genes in deep subseafloor sedimentary metagenomes.</title>
        <authorList>
            <person name="Kawai M."/>
            <person name="Futagami T."/>
            <person name="Toyoda A."/>
            <person name="Takaki Y."/>
            <person name="Nishi S."/>
            <person name="Hori S."/>
            <person name="Arai W."/>
            <person name="Tsubouchi T."/>
            <person name="Morono Y."/>
            <person name="Uchiyama I."/>
            <person name="Ito T."/>
            <person name="Fujiyama A."/>
            <person name="Inagaki F."/>
            <person name="Takami H."/>
        </authorList>
    </citation>
    <scope>NUCLEOTIDE SEQUENCE</scope>
    <source>
        <strain evidence="2">Expedition CK06-06</strain>
    </source>
</reference>
<accession>X1NRE6</accession>
<feature type="non-terminal residue" evidence="2">
    <location>
        <position position="1"/>
    </location>
</feature>
<keyword evidence="1" id="KW-0812">Transmembrane</keyword>
<evidence type="ECO:0000256" key="1">
    <source>
        <dbReference type="SAM" id="Phobius"/>
    </source>
</evidence>
<keyword evidence="1" id="KW-0472">Membrane</keyword>
<dbReference type="AlphaFoldDB" id="X1NRE6"/>
<protein>
    <submittedName>
        <fullName evidence="2">Uncharacterized protein</fullName>
    </submittedName>
</protein>